<dbReference type="InterPro" id="IPR005509">
    <property type="entry name" value="AfsA_hotdog_dom"/>
</dbReference>
<dbReference type="Pfam" id="PF03756">
    <property type="entry name" value="AfsA"/>
    <property type="match status" value="2"/>
</dbReference>
<dbReference type="Proteomes" id="UP000308697">
    <property type="component" value="Unassembled WGS sequence"/>
</dbReference>
<comment type="caution">
    <text evidence="2">The sequence shown here is derived from an EMBL/GenBank/DDBJ whole genome shotgun (WGS) entry which is preliminary data.</text>
</comment>
<feature type="domain" description="A-factor biosynthesis hotdog" evidence="1">
    <location>
        <begin position="2"/>
        <end position="134"/>
    </location>
</feature>
<protein>
    <submittedName>
        <fullName evidence="2">Transcriptional regulator</fullName>
    </submittedName>
</protein>
<dbReference type="EMBL" id="SUMB01000006">
    <property type="protein sequence ID" value="TJZ52218.1"/>
    <property type="molecule type" value="Genomic_DNA"/>
</dbReference>
<dbReference type="GO" id="GO:0016740">
    <property type="term" value="F:transferase activity"/>
    <property type="evidence" value="ECO:0007669"/>
    <property type="project" value="InterPro"/>
</dbReference>
<organism evidence="2 3">
    <name type="scientific">Streptomyces piniterrae</name>
    <dbReference type="NCBI Taxonomy" id="2571125"/>
    <lineage>
        <taxon>Bacteria</taxon>
        <taxon>Bacillati</taxon>
        <taxon>Actinomycetota</taxon>
        <taxon>Actinomycetes</taxon>
        <taxon>Kitasatosporales</taxon>
        <taxon>Streptomycetaceae</taxon>
        <taxon>Streptomyces</taxon>
    </lineage>
</organism>
<dbReference type="InterPro" id="IPR047757">
    <property type="entry name" value="AfsA-like"/>
</dbReference>
<proteinExistence type="predicted"/>
<keyword evidence="3" id="KW-1185">Reference proteome</keyword>
<accession>A0A4V5MKK8</accession>
<feature type="domain" description="A-factor biosynthesis hotdog" evidence="1">
    <location>
        <begin position="169"/>
        <end position="288"/>
    </location>
</feature>
<sequence>MHRAALSEVFLTDWSKTGSHSFTVTAQWPRSHSFYGSEHGVHDPLMLCETVRQTFPLLTHVAYDVPFGHQLSWSHFHYTVDPEVLRTERTPAEIELHVTCSDIRFYRSLPTLMTMHIEAVRDGLPLATVSTRFGCHSPAVYRRLRAGRADIEEAFTSAPQPPDPVARRAVGRHRDQDVVLTPTQEPHRWQLRADTAHPVLFDHPVDHVPGMVLLESVRQAGLALQPTWGPLIPTSMDISFNRYVEFDSPCWIEAEAITDSAPSSAPHQPIRVNAHQDNGVAFTAITHMTAL</sequence>
<evidence type="ECO:0000313" key="3">
    <source>
        <dbReference type="Proteomes" id="UP000308697"/>
    </source>
</evidence>
<reference evidence="2 3" key="1">
    <citation type="submission" date="2019-04" db="EMBL/GenBank/DDBJ databases">
        <title>Streptomyces piniterrae sp. nov., a heliquinomycin-producing actinomycete isolated from rhizosphere soil of Pinus yunnanensis.</title>
        <authorList>
            <person name="Zhuang X."/>
            <person name="Zhao J."/>
        </authorList>
    </citation>
    <scope>NUCLEOTIDE SEQUENCE [LARGE SCALE GENOMIC DNA]</scope>
    <source>
        <strain evidence="3">jys28</strain>
    </source>
</reference>
<evidence type="ECO:0000259" key="1">
    <source>
        <dbReference type="Pfam" id="PF03756"/>
    </source>
</evidence>
<dbReference type="AlphaFoldDB" id="A0A4V5MKK8"/>
<dbReference type="NCBIfam" id="NF041195">
    <property type="entry name" value="ScbA_BarX_GamBu"/>
    <property type="match status" value="1"/>
</dbReference>
<evidence type="ECO:0000313" key="2">
    <source>
        <dbReference type="EMBL" id="TJZ52218.1"/>
    </source>
</evidence>
<gene>
    <name evidence="2" type="ORF">FCH28_19990</name>
</gene>
<name>A0A4V5MKK8_9ACTN</name>
<dbReference type="OrthoDB" id="7838374at2"/>